<evidence type="ECO:0000256" key="2">
    <source>
        <dbReference type="SAM" id="MobiDB-lite"/>
    </source>
</evidence>
<protein>
    <submittedName>
        <fullName evidence="3">Uncharacterized protein</fullName>
    </submittedName>
</protein>
<dbReference type="EMBL" id="JAOTIF010000001">
    <property type="protein sequence ID" value="MCU7547963.1"/>
    <property type="molecule type" value="Genomic_DNA"/>
</dbReference>
<dbReference type="Proteomes" id="UP001155483">
    <property type="component" value="Unassembled WGS sequence"/>
</dbReference>
<organism evidence="3 4">
    <name type="scientific">Paraflavisolibacter caeni</name>
    <dbReference type="NCBI Taxonomy" id="2982496"/>
    <lineage>
        <taxon>Bacteria</taxon>
        <taxon>Pseudomonadati</taxon>
        <taxon>Bacteroidota</taxon>
        <taxon>Chitinophagia</taxon>
        <taxon>Chitinophagales</taxon>
        <taxon>Chitinophagaceae</taxon>
        <taxon>Paraflavisolibacter</taxon>
    </lineage>
</organism>
<evidence type="ECO:0000313" key="3">
    <source>
        <dbReference type="EMBL" id="MCU7547963.1"/>
    </source>
</evidence>
<keyword evidence="4" id="KW-1185">Reference proteome</keyword>
<dbReference type="AlphaFoldDB" id="A0A9X2XMU0"/>
<gene>
    <name evidence="3" type="ORF">OCK74_02505</name>
</gene>
<evidence type="ECO:0000313" key="4">
    <source>
        <dbReference type="Proteomes" id="UP001155483"/>
    </source>
</evidence>
<feature type="region of interest" description="Disordered" evidence="2">
    <location>
        <begin position="1"/>
        <end position="41"/>
    </location>
</feature>
<comment type="caution">
    <text evidence="3">The sequence shown here is derived from an EMBL/GenBank/DDBJ whole genome shotgun (WGS) entry which is preliminary data.</text>
</comment>
<accession>A0A9X2XMU0</accession>
<dbReference type="RefSeq" id="WP_279295407.1">
    <property type="nucleotide sequence ID" value="NZ_JAOTIF010000001.1"/>
</dbReference>
<reference evidence="3" key="1">
    <citation type="submission" date="2022-09" db="EMBL/GenBank/DDBJ databases">
        <authorList>
            <person name="Yuan C."/>
            <person name="Ke Z."/>
        </authorList>
    </citation>
    <scope>NUCLEOTIDE SEQUENCE</scope>
    <source>
        <strain evidence="3">LB-8</strain>
    </source>
</reference>
<feature type="coiled-coil region" evidence="1">
    <location>
        <begin position="46"/>
        <end position="120"/>
    </location>
</feature>
<feature type="compositionally biased region" description="Polar residues" evidence="2">
    <location>
        <begin position="1"/>
        <end position="15"/>
    </location>
</feature>
<feature type="compositionally biased region" description="Polar residues" evidence="2">
    <location>
        <begin position="26"/>
        <end position="36"/>
    </location>
</feature>
<keyword evidence="1" id="KW-0175">Coiled coil</keyword>
<sequence>MNETSNNEEYKSSPSGPVPPKRVTEENNQGDTTSESGGVDAQFNIISGKLQQLARKQNRLQKENEQLRQELEESRKKQVSYEKKIMEVEHRITVLKLGSGDMAEKDKKQFEKTLNQYIREIDKCIAFLSQ</sequence>
<proteinExistence type="predicted"/>
<reference evidence="3" key="2">
    <citation type="submission" date="2023-04" db="EMBL/GenBank/DDBJ databases">
        <title>Paracnuella aquatica gen. nov., sp. nov., a member of the family Chitinophagaceae isolated from a hot spring.</title>
        <authorList>
            <person name="Wang C."/>
        </authorList>
    </citation>
    <scope>NUCLEOTIDE SEQUENCE</scope>
    <source>
        <strain evidence="3">LB-8</strain>
    </source>
</reference>
<name>A0A9X2XMU0_9BACT</name>
<evidence type="ECO:0000256" key="1">
    <source>
        <dbReference type="SAM" id="Coils"/>
    </source>
</evidence>